<reference evidence="3" key="1">
    <citation type="submission" date="2021-04" db="EMBL/GenBank/DDBJ databases">
        <authorList>
            <person name="Tunstrom K."/>
        </authorList>
    </citation>
    <scope>NUCLEOTIDE SEQUENCE</scope>
</reference>
<gene>
    <name evidence="3" type="ORF">PAPOLLO_LOCUS158</name>
</gene>
<dbReference type="Pfam" id="PF13843">
    <property type="entry name" value="DDE_Tnp_1_7"/>
    <property type="match status" value="1"/>
</dbReference>
<dbReference type="PANTHER" id="PTHR46599">
    <property type="entry name" value="PIGGYBAC TRANSPOSABLE ELEMENT-DERIVED PROTEIN 4"/>
    <property type="match status" value="1"/>
</dbReference>
<dbReference type="InterPro" id="IPR029526">
    <property type="entry name" value="PGBD"/>
</dbReference>
<dbReference type="Proteomes" id="UP000691718">
    <property type="component" value="Unassembled WGS sequence"/>
</dbReference>
<dbReference type="PANTHER" id="PTHR46599:SF6">
    <property type="entry name" value="DUAL SPECIFICITY PHOSPHATASE 26"/>
    <property type="match status" value="1"/>
</dbReference>
<dbReference type="AlphaFoldDB" id="A0A8S3VY82"/>
<accession>A0A8S3VY82</accession>
<proteinExistence type="predicted"/>
<evidence type="ECO:0000313" key="3">
    <source>
        <dbReference type="EMBL" id="CAG4930469.1"/>
    </source>
</evidence>
<feature type="compositionally biased region" description="Acidic residues" evidence="1">
    <location>
        <begin position="14"/>
        <end position="35"/>
    </location>
</feature>
<feature type="compositionally biased region" description="Basic and acidic residues" evidence="1">
    <location>
        <begin position="1"/>
        <end position="13"/>
    </location>
</feature>
<name>A0A8S3VY82_PARAO</name>
<feature type="domain" description="PiggyBac transposable element-derived protein" evidence="2">
    <location>
        <begin position="137"/>
        <end position="340"/>
    </location>
</feature>
<protein>
    <submittedName>
        <fullName evidence="3">(apollo) hypothetical protein</fullName>
    </submittedName>
</protein>
<dbReference type="OrthoDB" id="10057959at2759"/>
<keyword evidence="4" id="KW-1185">Reference proteome</keyword>
<evidence type="ECO:0000259" key="2">
    <source>
        <dbReference type="Pfam" id="PF13843"/>
    </source>
</evidence>
<sequence length="347" mass="40278">MSLSQEERIRNWLEEDSDEDVIGGEDDEEGVDEIEPQISEHKTNTEEECDSEPEAITENQKICSSSEDDVPLSHLQTSQCYMVHRKLRNGRTEVIYRWRKQPPPPTCRTRSQNIVTHLPGPKAICRGADTAEKAWILLFSKEWLEKVVLYTNQKIQSQKFYYQRDRDSSETDMIEIRALICLLYLIGLYKSSHVRISDVFNPDGTGLDICRAVMSVQRFKFLLRNLRFDDRNTRDERRIEDKLAPIRELFEEFVQACQRCYTVGEYITLDEMLEAFTGKCSFRQYMPKKPANARLFYTLNLEVYVGVQPAGLYAVDNSTMAITKRMIQPISGTGRNITMEIGTLVFH</sequence>
<organism evidence="3 4">
    <name type="scientific">Parnassius apollo</name>
    <name type="common">Apollo butterfly</name>
    <name type="synonym">Papilio apollo</name>
    <dbReference type="NCBI Taxonomy" id="110799"/>
    <lineage>
        <taxon>Eukaryota</taxon>
        <taxon>Metazoa</taxon>
        <taxon>Ecdysozoa</taxon>
        <taxon>Arthropoda</taxon>
        <taxon>Hexapoda</taxon>
        <taxon>Insecta</taxon>
        <taxon>Pterygota</taxon>
        <taxon>Neoptera</taxon>
        <taxon>Endopterygota</taxon>
        <taxon>Lepidoptera</taxon>
        <taxon>Glossata</taxon>
        <taxon>Ditrysia</taxon>
        <taxon>Papilionoidea</taxon>
        <taxon>Papilionidae</taxon>
        <taxon>Parnassiinae</taxon>
        <taxon>Parnassini</taxon>
        <taxon>Parnassius</taxon>
        <taxon>Parnassius</taxon>
    </lineage>
</organism>
<feature type="region of interest" description="Disordered" evidence="1">
    <location>
        <begin position="1"/>
        <end position="53"/>
    </location>
</feature>
<evidence type="ECO:0000313" key="4">
    <source>
        <dbReference type="Proteomes" id="UP000691718"/>
    </source>
</evidence>
<dbReference type="EMBL" id="CAJQZP010000008">
    <property type="protein sequence ID" value="CAG4930469.1"/>
    <property type="molecule type" value="Genomic_DNA"/>
</dbReference>
<evidence type="ECO:0000256" key="1">
    <source>
        <dbReference type="SAM" id="MobiDB-lite"/>
    </source>
</evidence>
<comment type="caution">
    <text evidence="3">The sequence shown here is derived from an EMBL/GenBank/DDBJ whole genome shotgun (WGS) entry which is preliminary data.</text>
</comment>